<evidence type="ECO:0000259" key="7">
    <source>
        <dbReference type="Pfam" id="PF12631"/>
    </source>
</evidence>
<evidence type="ECO:0000256" key="4">
    <source>
        <dbReference type="HAMAP-Rule" id="MF_00379"/>
    </source>
</evidence>
<feature type="binding site" evidence="4">
    <location>
        <begin position="272"/>
        <end position="275"/>
    </location>
    <ligand>
        <name>GTP</name>
        <dbReference type="ChEBI" id="CHEBI:37565"/>
    </ligand>
</feature>
<dbReference type="InterPro" id="IPR031168">
    <property type="entry name" value="G_TrmE"/>
</dbReference>
<keyword evidence="4" id="KW-0460">Magnesium</keyword>
<dbReference type="InterPro" id="IPR006073">
    <property type="entry name" value="GTP-bd"/>
</dbReference>
<dbReference type="CDD" id="cd14858">
    <property type="entry name" value="TrmE_N"/>
    <property type="match status" value="1"/>
</dbReference>
<evidence type="ECO:0000259" key="6">
    <source>
        <dbReference type="Pfam" id="PF10396"/>
    </source>
</evidence>
<name>A0ABS6BF47_9SPHN</name>
<feature type="binding site" evidence="4">
    <location>
        <begin position="247"/>
        <end position="253"/>
    </location>
    <ligand>
        <name>GTP</name>
        <dbReference type="ChEBI" id="CHEBI:37565"/>
    </ligand>
</feature>
<accession>A0ABS6BF47</accession>
<sequence length="429" mass="44500">MASNPDTIFALSSGAPPAGIAVIRVSGPAAARVATALAGPLPAPRRAVLRRITLGEELIDQGLLLWFPEQSGSITGEDLAEFHVHGGRAVVARLLAVLGAQPGLRLAEAGEFSRRALLNGRIGLVQAEALSDLLLADTETERRAALGAFDGALGSRIEGWRRALVALSAEAEALLDYSDEGDVAEGAGDAHLRAQLAALGGELAAMLGQPTSEELREGVSVVLAGPPNSGKSSLFNALVGRDAAIVTATAGTTRDVIELPMVVSGQRIRLIDTAGVRETADEIEAIGIARARRAAAVGDLVIWTGDGPPPEMSDNLLHIHARCDAPGREQPSGRLAVAASGTGITALLDWVAERAAAVQHCGAGVVLNARQREAVRELSGHLAHAAAQHDLLVIAESLRQGRLVLDRLTGHADLAAVMDELFGRFCVGK</sequence>
<feature type="binding site" evidence="4">
    <location>
        <begin position="228"/>
        <end position="233"/>
    </location>
    <ligand>
        <name>GTP</name>
        <dbReference type="ChEBI" id="CHEBI:37565"/>
    </ligand>
</feature>
<feature type="binding site" evidence="4">
    <location>
        <position position="253"/>
    </location>
    <ligand>
        <name>Mg(2+)</name>
        <dbReference type="ChEBI" id="CHEBI:18420"/>
    </ligand>
</feature>
<dbReference type="HAMAP" id="MF_00379">
    <property type="entry name" value="GTPase_MnmE"/>
    <property type="match status" value="1"/>
</dbReference>
<protein>
    <recommendedName>
        <fullName evidence="4">tRNA modification GTPase MnmE</fullName>
        <ecNumber evidence="4">3.6.-.-</ecNumber>
    </recommendedName>
</protein>
<feature type="domain" description="G" evidence="5">
    <location>
        <begin position="221"/>
        <end position="309"/>
    </location>
</feature>
<dbReference type="PANTHER" id="PTHR42714">
    <property type="entry name" value="TRNA MODIFICATION GTPASE GTPBP3"/>
    <property type="match status" value="1"/>
</dbReference>
<evidence type="ECO:0000256" key="2">
    <source>
        <dbReference type="ARBA" id="ARBA00022694"/>
    </source>
</evidence>
<organism evidence="8 9">
    <name type="scientific">Sphingomonas quercus</name>
    <dbReference type="NCBI Taxonomy" id="2842451"/>
    <lineage>
        <taxon>Bacteria</taxon>
        <taxon>Pseudomonadati</taxon>
        <taxon>Pseudomonadota</taxon>
        <taxon>Alphaproteobacteria</taxon>
        <taxon>Sphingomonadales</taxon>
        <taxon>Sphingomonadaceae</taxon>
        <taxon>Sphingomonas</taxon>
    </lineage>
</organism>
<feature type="binding site" evidence="4">
    <location>
        <position position="81"/>
    </location>
    <ligand>
        <name>(6S)-5-formyl-5,6,7,8-tetrahydrofolate</name>
        <dbReference type="ChEBI" id="CHEBI:57457"/>
    </ligand>
</feature>
<comment type="caution">
    <text evidence="4">Lacks conserved residue(s) required for the propagation of feature annotation.</text>
</comment>
<reference evidence="8 9" key="1">
    <citation type="submission" date="2021-06" db="EMBL/GenBank/DDBJ databases">
        <title>Sphingomonas sp. XMGL2, whole genome shotgun sequencing project.</title>
        <authorList>
            <person name="Zhao G."/>
            <person name="Shen L."/>
        </authorList>
    </citation>
    <scope>NUCLEOTIDE SEQUENCE [LARGE SCALE GENOMIC DNA]</scope>
    <source>
        <strain evidence="8 9">XMGL2</strain>
    </source>
</reference>
<feature type="binding site" evidence="4">
    <location>
        <position position="429"/>
    </location>
    <ligand>
        <name>(6S)-5-formyl-5,6,7,8-tetrahydrofolate</name>
        <dbReference type="ChEBI" id="CHEBI:57457"/>
    </ligand>
</feature>
<keyword evidence="9" id="KW-1185">Reference proteome</keyword>
<dbReference type="InterPro" id="IPR004520">
    <property type="entry name" value="GTPase_MnmE"/>
</dbReference>
<comment type="similarity">
    <text evidence="1 4">Belongs to the TRAFAC class TrmE-Era-EngA-EngB-Septin-like GTPase superfamily. TrmE GTPase family.</text>
</comment>
<evidence type="ECO:0000313" key="9">
    <source>
        <dbReference type="Proteomes" id="UP000776276"/>
    </source>
</evidence>
<dbReference type="Pfam" id="PF01926">
    <property type="entry name" value="MMR_HSR1"/>
    <property type="match status" value="1"/>
</dbReference>
<dbReference type="EC" id="3.6.-.-" evidence="4"/>
<proteinExistence type="inferred from homology"/>
<feature type="binding site" evidence="4">
    <location>
        <position position="232"/>
    </location>
    <ligand>
        <name>Mg(2+)</name>
        <dbReference type="ChEBI" id="CHEBI:18420"/>
    </ligand>
</feature>
<comment type="caution">
    <text evidence="8">The sequence shown here is derived from an EMBL/GenBank/DDBJ whole genome shotgun (WGS) entry which is preliminary data.</text>
</comment>
<comment type="subunit">
    <text evidence="4">Homodimer. Heterotetramer of two MnmE and two MnmG subunits.</text>
</comment>
<dbReference type="Pfam" id="PF12631">
    <property type="entry name" value="MnmE_helical"/>
    <property type="match status" value="1"/>
</dbReference>
<keyword evidence="4" id="KW-0342">GTP-binding</keyword>
<keyword evidence="4 8" id="KW-0378">Hydrolase</keyword>
<dbReference type="NCBIfam" id="TIGR00231">
    <property type="entry name" value="small_GTP"/>
    <property type="match status" value="1"/>
</dbReference>
<dbReference type="CDD" id="cd04164">
    <property type="entry name" value="trmE"/>
    <property type="match status" value="1"/>
</dbReference>
<dbReference type="GO" id="GO:0016787">
    <property type="term" value="F:hydrolase activity"/>
    <property type="evidence" value="ECO:0007669"/>
    <property type="project" value="UniProtKB-KW"/>
</dbReference>
<dbReference type="Pfam" id="PF10396">
    <property type="entry name" value="TrmE_N"/>
    <property type="match status" value="1"/>
</dbReference>
<dbReference type="NCBIfam" id="NF003661">
    <property type="entry name" value="PRK05291.1-3"/>
    <property type="match status" value="1"/>
</dbReference>
<feature type="binding site" evidence="4">
    <location>
        <position position="24"/>
    </location>
    <ligand>
        <name>(6S)-5-formyl-5,6,7,8-tetrahydrofolate</name>
        <dbReference type="ChEBI" id="CHEBI:57457"/>
    </ligand>
</feature>
<comment type="cofactor">
    <cofactor evidence="4">
        <name>K(+)</name>
        <dbReference type="ChEBI" id="CHEBI:29103"/>
    </cofactor>
    <text evidence="4">Binds 1 potassium ion per subunit.</text>
</comment>
<comment type="subcellular location">
    <subcellularLocation>
        <location evidence="4">Cytoplasm</location>
    </subcellularLocation>
</comment>
<dbReference type="InterPro" id="IPR025867">
    <property type="entry name" value="MnmE_helical"/>
</dbReference>
<keyword evidence="4" id="KW-0479">Metal-binding</keyword>
<dbReference type="PANTHER" id="PTHR42714:SF2">
    <property type="entry name" value="TRNA MODIFICATION GTPASE GTPBP3, MITOCHONDRIAL"/>
    <property type="match status" value="1"/>
</dbReference>
<evidence type="ECO:0000259" key="5">
    <source>
        <dbReference type="Pfam" id="PF01926"/>
    </source>
</evidence>
<dbReference type="InterPro" id="IPR005225">
    <property type="entry name" value="Small_GTP-bd"/>
</dbReference>
<evidence type="ECO:0000256" key="3">
    <source>
        <dbReference type="ARBA" id="ARBA00022958"/>
    </source>
</evidence>
<comment type="function">
    <text evidence="4">Exhibits a very high intrinsic GTPase hydrolysis rate. Involved in the addition of a carboxymethylaminomethyl (cmnm) group at the wobble position (U34) of certain tRNAs, forming tRNA-cmnm(5)s(2)U34.</text>
</comment>
<dbReference type="EMBL" id="JAHKRT010000002">
    <property type="protein sequence ID" value="MBU3076933.1"/>
    <property type="molecule type" value="Genomic_DNA"/>
</dbReference>
<feature type="domain" description="GTP-binding protein TrmE N-terminal" evidence="6">
    <location>
        <begin position="7"/>
        <end position="121"/>
    </location>
</feature>
<keyword evidence="2 4" id="KW-0819">tRNA processing</keyword>
<keyword evidence="3 4" id="KW-0630">Potassium</keyword>
<dbReference type="RefSeq" id="WP_216320261.1">
    <property type="nucleotide sequence ID" value="NZ_JAHKRT010000002.1"/>
</dbReference>
<gene>
    <name evidence="4 8" type="primary">mnmE</name>
    <name evidence="4" type="synonym">trmE</name>
    <name evidence="8" type="ORF">KOF26_03555</name>
</gene>
<keyword evidence="4" id="KW-0547">Nucleotide-binding</keyword>
<keyword evidence="4" id="KW-0963">Cytoplasm</keyword>
<evidence type="ECO:0000313" key="8">
    <source>
        <dbReference type="EMBL" id="MBU3076933.1"/>
    </source>
</evidence>
<dbReference type="Proteomes" id="UP000776276">
    <property type="component" value="Unassembled WGS sequence"/>
</dbReference>
<dbReference type="InterPro" id="IPR018948">
    <property type="entry name" value="GTP-bd_TrmE_N"/>
</dbReference>
<feature type="domain" description="MnmE helical" evidence="7">
    <location>
        <begin position="124"/>
        <end position="426"/>
    </location>
</feature>
<feature type="binding site" evidence="4">
    <location>
        <position position="121"/>
    </location>
    <ligand>
        <name>(6S)-5-formyl-5,6,7,8-tetrahydrofolate</name>
        <dbReference type="ChEBI" id="CHEBI:57457"/>
    </ligand>
</feature>
<evidence type="ECO:0000256" key="1">
    <source>
        <dbReference type="ARBA" id="ARBA00011043"/>
    </source>
</evidence>